<comment type="pathway">
    <text evidence="2">Nucleotide-sugar biosynthesis; GDP-alpha-D-mannose biosynthesis; alpha-D-mannose 1-phosphate from D-fructose 6-phosphate: step 1/2.</text>
</comment>
<evidence type="ECO:0000256" key="6">
    <source>
        <dbReference type="ARBA" id="ARBA00022833"/>
    </source>
</evidence>
<evidence type="ECO:0000256" key="5">
    <source>
        <dbReference type="ARBA" id="ARBA00022723"/>
    </source>
</evidence>
<evidence type="ECO:0000256" key="7">
    <source>
        <dbReference type="ARBA" id="ARBA00023235"/>
    </source>
</evidence>
<dbReference type="InterPro" id="IPR014710">
    <property type="entry name" value="RmlC-like_jellyroll"/>
</dbReference>
<evidence type="ECO:0000313" key="12">
    <source>
        <dbReference type="EMBL" id="KAG5183726.1"/>
    </source>
</evidence>
<keyword evidence="5 9" id="KW-0479">Metal-binding</keyword>
<dbReference type="Proteomes" id="UP000664859">
    <property type="component" value="Unassembled WGS sequence"/>
</dbReference>
<proteinExistence type="inferred from homology"/>
<feature type="active site" evidence="8">
    <location>
        <position position="323"/>
    </location>
</feature>
<evidence type="ECO:0000313" key="13">
    <source>
        <dbReference type="Proteomes" id="UP000664859"/>
    </source>
</evidence>
<evidence type="ECO:0000256" key="4">
    <source>
        <dbReference type="ARBA" id="ARBA00011956"/>
    </source>
</evidence>
<name>A0A835YY41_9STRA</name>
<dbReference type="EC" id="5.3.1.8" evidence="4"/>
<dbReference type="InterPro" id="IPR046457">
    <property type="entry name" value="PMI_typeI_cat"/>
</dbReference>
<dbReference type="InterPro" id="IPR001250">
    <property type="entry name" value="Man6P_Isoase-1"/>
</dbReference>
<dbReference type="GO" id="GO:0008270">
    <property type="term" value="F:zinc ion binding"/>
    <property type="evidence" value="ECO:0007669"/>
    <property type="project" value="InterPro"/>
</dbReference>
<dbReference type="Gene3D" id="1.10.441.10">
    <property type="entry name" value="Phosphomannose Isomerase, domain 2"/>
    <property type="match status" value="1"/>
</dbReference>
<keyword evidence="13" id="KW-1185">Reference proteome</keyword>
<organism evidence="12 13">
    <name type="scientific">Tribonema minus</name>
    <dbReference type="NCBI Taxonomy" id="303371"/>
    <lineage>
        <taxon>Eukaryota</taxon>
        <taxon>Sar</taxon>
        <taxon>Stramenopiles</taxon>
        <taxon>Ochrophyta</taxon>
        <taxon>PX clade</taxon>
        <taxon>Xanthophyceae</taxon>
        <taxon>Tribonematales</taxon>
        <taxon>Tribonemataceae</taxon>
        <taxon>Tribonema</taxon>
    </lineage>
</organism>
<sequence>MSIILPAAWQVQEDENYAELWMGTHPNGPSRVAPEDSESSDDGDAQRPGMFLIELLETNPSVLGDLEEVGDLPFMFKILSIAKALSIQAHPDKQTAEKLYASRPDLYRDDNHKPEMAVALSEFEGLCGFRPFHEMVYSLHRYPELRGVVSLAAVKAILDVPEDIGRQQAALHKLFVSYMKAKPAVIRTQLRLLDWHTGFALTSQNFGTIGEGLWNASAEAEDEVELEEMLGKVICLAAGDGECPGLTARTMLRRLRAEERSIHKLMLRLNEEYPGDIGIMMPLLLNYLRLEPGQAFFMGANEPHAYLRGDIMEVMARSDNVVRVALTPKYRDVPLLCDILTYKMGAPPLVLPRRVSPYCLRFTPPVADFELEVVTLPHAQQFSFDSIKVPSIFLVLGGTGWATDDDGGAEKELWSGVSMFVPARCAVNFRATSTDAPLLVAVAHTNIHWRPPPII</sequence>
<evidence type="ECO:0000256" key="2">
    <source>
        <dbReference type="ARBA" id="ARBA00004666"/>
    </source>
</evidence>
<dbReference type="Gene3D" id="2.60.120.10">
    <property type="entry name" value="Jelly Rolls"/>
    <property type="match status" value="2"/>
</dbReference>
<dbReference type="InterPro" id="IPR016305">
    <property type="entry name" value="Mannose-6-P_Isomerase"/>
</dbReference>
<dbReference type="GO" id="GO:0009298">
    <property type="term" value="P:GDP-mannose biosynthetic process"/>
    <property type="evidence" value="ECO:0007669"/>
    <property type="project" value="UniProtKB-UniPathway"/>
</dbReference>
<dbReference type="OrthoDB" id="6605218at2759"/>
<keyword evidence="7 12" id="KW-0413">Isomerase</keyword>
<dbReference type="GO" id="GO:0005829">
    <property type="term" value="C:cytosol"/>
    <property type="evidence" value="ECO:0007669"/>
    <property type="project" value="TreeGrafter"/>
</dbReference>
<dbReference type="EMBL" id="JAFCMP010000190">
    <property type="protein sequence ID" value="KAG5183726.1"/>
    <property type="molecule type" value="Genomic_DNA"/>
</dbReference>
<feature type="binding site" evidence="9">
    <location>
        <position position="304"/>
    </location>
    <ligand>
        <name>Zn(2+)</name>
        <dbReference type="ChEBI" id="CHEBI:29105"/>
    </ligand>
</feature>
<evidence type="ECO:0000256" key="1">
    <source>
        <dbReference type="ARBA" id="ARBA00000757"/>
    </source>
</evidence>
<dbReference type="SUPFAM" id="SSF51182">
    <property type="entry name" value="RmlC-like cupins"/>
    <property type="match status" value="1"/>
</dbReference>
<dbReference type="PIRSF" id="PIRSF001480">
    <property type="entry name" value="Mannose-6-phosphate_isomerase"/>
    <property type="match status" value="1"/>
</dbReference>
<gene>
    <name evidence="12" type="ORF">JKP88DRAFT_269782</name>
</gene>
<feature type="region of interest" description="Disordered" evidence="10">
    <location>
        <begin position="22"/>
        <end position="44"/>
    </location>
</feature>
<comment type="caution">
    <text evidence="12">The sequence shown here is derived from an EMBL/GenBank/DDBJ whole genome shotgun (WGS) entry which is preliminary data.</text>
</comment>
<dbReference type="NCBIfam" id="TIGR00218">
    <property type="entry name" value="manA"/>
    <property type="match status" value="1"/>
</dbReference>
<dbReference type="Pfam" id="PF20511">
    <property type="entry name" value="PMI_typeI_cat"/>
    <property type="match status" value="1"/>
</dbReference>
<feature type="binding site" evidence="9">
    <location>
        <position position="90"/>
    </location>
    <ligand>
        <name>Zn(2+)</name>
        <dbReference type="ChEBI" id="CHEBI:29105"/>
    </ligand>
</feature>
<reference evidence="12" key="1">
    <citation type="submission" date="2021-02" db="EMBL/GenBank/DDBJ databases">
        <title>First Annotated Genome of the Yellow-green Alga Tribonema minus.</title>
        <authorList>
            <person name="Mahan K.M."/>
        </authorList>
    </citation>
    <scope>NUCLEOTIDE SEQUENCE</scope>
    <source>
        <strain evidence="12">UTEX B ZZ1240</strain>
    </source>
</reference>
<evidence type="ECO:0000256" key="10">
    <source>
        <dbReference type="SAM" id="MobiDB-lite"/>
    </source>
</evidence>
<comment type="similarity">
    <text evidence="3">Belongs to the mannose-6-phosphate isomerase type 1 family.</text>
</comment>
<keyword evidence="6 9" id="KW-0862">Zinc</keyword>
<accession>A0A835YY41</accession>
<feature type="binding site" evidence="9">
    <location>
        <position position="88"/>
    </location>
    <ligand>
        <name>Zn(2+)</name>
        <dbReference type="ChEBI" id="CHEBI:29105"/>
    </ligand>
</feature>
<evidence type="ECO:0000256" key="8">
    <source>
        <dbReference type="PIRSR" id="PIRSR001480-1"/>
    </source>
</evidence>
<protein>
    <recommendedName>
        <fullName evidence="4">mannose-6-phosphate isomerase</fullName>
        <ecNumber evidence="4">5.3.1.8</ecNumber>
    </recommendedName>
</protein>
<dbReference type="UniPathway" id="UPA00126">
    <property type="reaction ID" value="UER00423"/>
</dbReference>
<feature type="domain" description="Phosphomannose isomerase type I catalytic" evidence="11">
    <location>
        <begin position="11"/>
        <end position="131"/>
    </location>
</feature>
<dbReference type="InterPro" id="IPR011051">
    <property type="entry name" value="RmlC_Cupin_sf"/>
</dbReference>
<evidence type="ECO:0000256" key="3">
    <source>
        <dbReference type="ARBA" id="ARBA00010772"/>
    </source>
</evidence>
<comment type="catalytic activity">
    <reaction evidence="1">
        <text>D-mannose 6-phosphate = D-fructose 6-phosphate</text>
        <dbReference type="Rhea" id="RHEA:12356"/>
        <dbReference type="ChEBI" id="CHEBI:58735"/>
        <dbReference type="ChEBI" id="CHEBI:61527"/>
        <dbReference type="EC" id="5.3.1.8"/>
    </reaction>
</comment>
<dbReference type="AlphaFoldDB" id="A0A835YY41"/>
<dbReference type="CDD" id="cd07011">
    <property type="entry name" value="cupin_PMI_type_I_N"/>
    <property type="match status" value="1"/>
</dbReference>
<dbReference type="PROSITE" id="PS00965">
    <property type="entry name" value="PMI_I_1"/>
    <property type="match status" value="1"/>
</dbReference>
<dbReference type="GO" id="GO:0004476">
    <property type="term" value="F:mannose-6-phosphate isomerase activity"/>
    <property type="evidence" value="ECO:0007669"/>
    <property type="project" value="UniProtKB-EC"/>
</dbReference>
<dbReference type="PRINTS" id="PR00714">
    <property type="entry name" value="MAN6PISMRASE"/>
</dbReference>
<comment type="cofactor">
    <cofactor evidence="9">
        <name>Zn(2+)</name>
        <dbReference type="ChEBI" id="CHEBI:29105"/>
    </cofactor>
    <text evidence="9">Binds 1 zinc ion per subunit.</text>
</comment>
<dbReference type="PANTHER" id="PTHR10309:SF0">
    <property type="entry name" value="MANNOSE-6-PHOSPHATE ISOMERASE"/>
    <property type="match status" value="1"/>
</dbReference>
<dbReference type="GO" id="GO:0005975">
    <property type="term" value="P:carbohydrate metabolic process"/>
    <property type="evidence" value="ECO:0007669"/>
    <property type="project" value="InterPro"/>
</dbReference>
<dbReference type="PANTHER" id="PTHR10309">
    <property type="entry name" value="MANNOSE-6-PHOSPHATE ISOMERASE"/>
    <property type="match status" value="1"/>
</dbReference>
<evidence type="ECO:0000259" key="11">
    <source>
        <dbReference type="Pfam" id="PF20511"/>
    </source>
</evidence>
<feature type="binding site" evidence="9">
    <location>
        <position position="115"/>
    </location>
    <ligand>
        <name>Zn(2+)</name>
        <dbReference type="ChEBI" id="CHEBI:29105"/>
    </ligand>
</feature>
<dbReference type="InterPro" id="IPR018050">
    <property type="entry name" value="Pmannose_isomerase-type1_CS"/>
</dbReference>
<evidence type="ECO:0000256" key="9">
    <source>
        <dbReference type="PIRSR" id="PIRSR001480-2"/>
    </source>
</evidence>